<comment type="caution">
    <text evidence="4">The sequence shown here is derived from an EMBL/GenBank/DDBJ whole genome shotgun (WGS) entry which is preliminary data.</text>
</comment>
<dbReference type="PANTHER" id="PTHR42852">
    <property type="entry name" value="THIOL:DISULFIDE INTERCHANGE PROTEIN DSBE"/>
    <property type="match status" value="1"/>
</dbReference>
<dbReference type="PANTHER" id="PTHR42852:SF13">
    <property type="entry name" value="PROTEIN DIPZ"/>
    <property type="match status" value="1"/>
</dbReference>
<dbReference type="RefSeq" id="WP_283370774.1">
    <property type="nucleotide sequence ID" value="NZ_JASHID010000012.1"/>
</dbReference>
<dbReference type="Gene3D" id="3.40.30.10">
    <property type="entry name" value="Glutaredoxin"/>
    <property type="match status" value="1"/>
</dbReference>
<dbReference type="InterPro" id="IPR013766">
    <property type="entry name" value="Thioredoxin_domain"/>
</dbReference>
<dbReference type="PROSITE" id="PS51352">
    <property type="entry name" value="THIOREDOXIN_2"/>
    <property type="match status" value="1"/>
</dbReference>
<keyword evidence="5" id="KW-1185">Reference proteome</keyword>
<dbReference type="CDD" id="cd02966">
    <property type="entry name" value="TlpA_like_family"/>
    <property type="match status" value="1"/>
</dbReference>
<evidence type="ECO:0000313" key="4">
    <source>
        <dbReference type="EMBL" id="MDI9865832.1"/>
    </source>
</evidence>
<dbReference type="Pfam" id="PF00578">
    <property type="entry name" value="AhpC-TSA"/>
    <property type="match status" value="1"/>
</dbReference>
<accession>A0ABT6YQG8</accession>
<dbReference type="Proteomes" id="UP001236569">
    <property type="component" value="Unassembled WGS sequence"/>
</dbReference>
<gene>
    <name evidence="4" type="ORF">QM480_15915</name>
</gene>
<dbReference type="SUPFAM" id="SSF48452">
    <property type="entry name" value="TPR-like"/>
    <property type="match status" value="1"/>
</dbReference>
<dbReference type="InterPro" id="IPR011990">
    <property type="entry name" value="TPR-like_helical_dom_sf"/>
</dbReference>
<evidence type="ECO:0000256" key="2">
    <source>
        <dbReference type="SAM" id="SignalP"/>
    </source>
</evidence>
<dbReference type="Gene3D" id="1.25.40.10">
    <property type="entry name" value="Tetratricopeptide repeat domain"/>
    <property type="match status" value="1"/>
</dbReference>
<dbReference type="InterPro" id="IPR050553">
    <property type="entry name" value="Thioredoxin_ResA/DsbE_sf"/>
</dbReference>
<evidence type="ECO:0000313" key="5">
    <source>
        <dbReference type="Proteomes" id="UP001236569"/>
    </source>
</evidence>
<name>A0ABT6YQG8_9BACT</name>
<keyword evidence="2" id="KW-0732">Signal</keyword>
<dbReference type="EMBL" id="JASHID010000012">
    <property type="protein sequence ID" value="MDI9865832.1"/>
    <property type="molecule type" value="Genomic_DNA"/>
</dbReference>
<dbReference type="InterPro" id="IPR017937">
    <property type="entry name" value="Thioredoxin_CS"/>
</dbReference>
<dbReference type="SUPFAM" id="SSF52833">
    <property type="entry name" value="Thioredoxin-like"/>
    <property type="match status" value="1"/>
</dbReference>
<reference evidence="4 5" key="1">
    <citation type="submission" date="2023-05" db="EMBL/GenBank/DDBJ databases">
        <title>Novel species of genus Flectobacillus isolated from stream in China.</title>
        <authorList>
            <person name="Lu H."/>
        </authorList>
    </citation>
    <scope>NUCLEOTIDE SEQUENCE [LARGE SCALE GENOMIC DNA]</scope>
    <source>
        <strain evidence="4 5">DC10W</strain>
    </source>
</reference>
<feature type="domain" description="Thioredoxin" evidence="3">
    <location>
        <begin position="333"/>
        <end position="482"/>
    </location>
</feature>
<evidence type="ECO:0000256" key="1">
    <source>
        <dbReference type="ARBA" id="ARBA00023284"/>
    </source>
</evidence>
<dbReference type="InterPro" id="IPR000866">
    <property type="entry name" value="AhpC/TSA"/>
</dbReference>
<evidence type="ECO:0000259" key="3">
    <source>
        <dbReference type="PROSITE" id="PS51352"/>
    </source>
</evidence>
<protein>
    <submittedName>
        <fullName evidence="4">Redoxin domain-containing protein</fullName>
    </submittedName>
</protein>
<dbReference type="PROSITE" id="PS00194">
    <property type="entry name" value="THIOREDOXIN_1"/>
    <property type="match status" value="1"/>
</dbReference>
<keyword evidence="1" id="KW-0676">Redox-active center</keyword>
<organism evidence="4 5">
    <name type="scientific">Flectobacillus longus</name>
    <dbReference type="NCBI Taxonomy" id="2984207"/>
    <lineage>
        <taxon>Bacteria</taxon>
        <taxon>Pseudomonadati</taxon>
        <taxon>Bacteroidota</taxon>
        <taxon>Cytophagia</taxon>
        <taxon>Cytophagales</taxon>
        <taxon>Flectobacillaceae</taxon>
        <taxon>Flectobacillus</taxon>
    </lineage>
</organism>
<feature type="chain" id="PRO_5046587416" evidence="2">
    <location>
        <begin position="21"/>
        <end position="482"/>
    </location>
</feature>
<sequence length="482" mass="53716">MFKKLFALSFLLSISLMGLAQTQKPLSKEDSLLKVYRKIADTGDAIELKKVDTEIARLLKSSDEKDFTFAARVAYSIKQSSLADSINKLAVQKFPTGKAALMVAYNLVIQTPQEIKAKLEAYETFLKKFPEPAEKADIVYDYARSEVASTYAKAGDAVNNALWLSKIKTQSYKGIAQASNSQMFLQKGDFVTAEKLAFEGLQNSKASLENNPNPNAKGDYYYYLQNYAGLLYKIKKYDEALKYINELRSNLEGNKVNQTNEIYALILTGTGKGKEALPMLAELVKTGKGSNEVAVAIKEAYIQANGKSDGFEKYLSSLHTDMKKSIQAKLAKELISQPAPAFSLVDLEGNKVSLAELKGKVVILDFWATWCGPCKKSFPAMQKALDKYKADPNVRFLFIDTWERIPEPKKAVQSFITENKYTFSVLLDDKNTKVVDKFGIVGIPTKFIIDGKGNIRYKLIGFDGSDEAAVEEISYMIESVRL</sequence>
<feature type="signal peptide" evidence="2">
    <location>
        <begin position="1"/>
        <end position="20"/>
    </location>
</feature>
<dbReference type="InterPro" id="IPR036249">
    <property type="entry name" value="Thioredoxin-like_sf"/>
</dbReference>
<proteinExistence type="predicted"/>